<feature type="domain" description="GST C-terminal" evidence="2">
    <location>
        <begin position="111"/>
        <end position="240"/>
    </location>
</feature>
<dbReference type="CDD" id="cd03057">
    <property type="entry name" value="GST_N_Beta"/>
    <property type="match status" value="1"/>
</dbReference>
<dbReference type="PROSITE" id="PS50404">
    <property type="entry name" value="GST_NTER"/>
    <property type="match status" value="1"/>
</dbReference>
<accession>A0ABS6HDT0</accession>
<comment type="caution">
    <text evidence="3">The sequence shown here is derived from an EMBL/GenBank/DDBJ whole genome shotgun (WGS) entry which is preliminary data.</text>
</comment>
<dbReference type="InterPro" id="IPR010987">
    <property type="entry name" value="Glutathione-S-Trfase_C-like"/>
</dbReference>
<dbReference type="CDD" id="cd03188">
    <property type="entry name" value="GST_C_Beta"/>
    <property type="match status" value="1"/>
</dbReference>
<name>A0ABS6HDT0_9PROT</name>
<dbReference type="InterPro" id="IPR004045">
    <property type="entry name" value="Glutathione_S-Trfase_N"/>
</dbReference>
<evidence type="ECO:0000313" key="4">
    <source>
        <dbReference type="Proteomes" id="UP000689967"/>
    </source>
</evidence>
<gene>
    <name evidence="3" type="ORF">JJQ90_24410</name>
</gene>
<dbReference type="PANTHER" id="PTHR44051:SF8">
    <property type="entry name" value="GLUTATHIONE S-TRANSFERASE GSTA"/>
    <property type="match status" value="1"/>
</dbReference>
<dbReference type="Proteomes" id="UP000689967">
    <property type="component" value="Unassembled WGS sequence"/>
</dbReference>
<reference evidence="3 4" key="1">
    <citation type="submission" date="2021-01" db="EMBL/GenBank/DDBJ databases">
        <title>Roseomonas sp. nov, a bacterium isolated from an oil production mixture in Yumen Oilfield.</title>
        <authorList>
            <person name="Wu D."/>
        </authorList>
    </citation>
    <scope>NUCLEOTIDE SEQUENCE [LARGE SCALE GENOMIC DNA]</scope>
    <source>
        <strain evidence="3 4">ROY-5-3</strain>
    </source>
</reference>
<keyword evidence="4" id="KW-1185">Reference proteome</keyword>
<dbReference type="InterPro" id="IPR040079">
    <property type="entry name" value="Glutathione_S-Trfase"/>
</dbReference>
<dbReference type="Pfam" id="PF13409">
    <property type="entry name" value="GST_N_2"/>
    <property type="match status" value="1"/>
</dbReference>
<sequence length="240" mass="25759">MAPALRAVSRLCVCHGAGNRGRLRGVGYILYGDAGSGSAPVEMALAEVGAAVELRAVPLEGDHQLRADYRAINPMGRLPTLILPDGTVMTESLAILVTLADIHPRLLPPPGDPGRARALRWMALLAGEFYPQITRWDYPARFGVSPHQHQALRDGALAMARDVMRVVEAHAGLTGDPAAPFLLGTQFTVADIYLAVLSRWAEGRVWTPANLPKIEALAQAVARRPAIAPLWQRHGLATPA</sequence>
<evidence type="ECO:0000259" key="1">
    <source>
        <dbReference type="PROSITE" id="PS50404"/>
    </source>
</evidence>
<dbReference type="EMBL" id="JAERQM010000010">
    <property type="protein sequence ID" value="MBU8546885.1"/>
    <property type="molecule type" value="Genomic_DNA"/>
</dbReference>
<proteinExistence type="predicted"/>
<feature type="domain" description="GST N-terminal" evidence="1">
    <location>
        <begin position="25"/>
        <end position="107"/>
    </location>
</feature>
<dbReference type="PANTHER" id="PTHR44051">
    <property type="entry name" value="GLUTATHIONE S-TRANSFERASE-RELATED"/>
    <property type="match status" value="1"/>
</dbReference>
<dbReference type="SFLD" id="SFLDS00019">
    <property type="entry name" value="Glutathione_Transferase_(cytos"/>
    <property type="match status" value="1"/>
</dbReference>
<organism evidence="3 4">
    <name type="scientific">Falsiroseomonas oleicola</name>
    <dbReference type="NCBI Taxonomy" id="2801474"/>
    <lineage>
        <taxon>Bacteria</taxon>
        <taxon>Pseudomonadati</taxon>
        <taxon>Pseudomonadota</taxon>
        <taxon>Alphaproteobacteria</taxon>
        <taxon>Acetobacterales</taxon>
        <taxon>Roseomonadaceae</taxon>
        <taxon>Falsiroseomonas</taxon>
    </lineage>
</organism>
<protein>
    <submittedName>
        <fullName evidence="3">Glutathione S-transferase family protein</fullName>
    </submittedName>
</protein>
<evidence type="ECO:0000313" key="3">
    <source>
        <dbReference type="EMBL" id="MBU8546885.1"/>
    </source>
</evidence>
<evidence type="ECO:0000259" key="2">
    <source>
        <dbReference type="PROSITE" id="PS50405"/>
    </source>
</evidence>
<dbReference type="PROSITE" id="PS50405">
    <property type="entry name" value="GST_CTER"/>
    <property type="match status" value="1"/>
</dbReference>